<keyword evidence="1 6" id="KW-0560">Oxidoreductase</keyword>
<dbReference type="Proteomes" id="UP000319817">
    <property type="component" value="Chromosome"/>
</dbReference>
<feature type="domain" description="Sulfatase-modifying factor enzyme-like" evidence="4">
    <location>
        <begin position="338"/>
        <end position="411"/>
    </location>
</feature>
<dbReference type="InterPro" id="IPR016187">
    <property type="entry name" value="CTDL_fold"/>
</dbReference>
<dbReference type="InterPro" id="IPR042095">
    <property type="entry name" value="SUMF_sf"/>
</dbReference>
<dbReference type="Gene3D" id="3.90.1580.10">
    <property type="entry name" value="paralog of FGE (formylglycine-generating enzyme)"/>
    <property type="match status" value="1"/>
</dbReference>
<protein>
    <submittedName>
        <fullName evidence="6">Iron(II)-dependent oxidoreductase EgtB</fullName>
        <ecNumber evidence="6">1.8.-.-</ecNumber>
    </submittedName>
</protein>
<dbReference type="RefSeq" id="WP_145417359.1">
    <property type="nucleotide sequence ID" value="NZ_CP036526.1"/>
</dbReference>
<dbReference type="SUPFAM" id="SSF56436">
    <property type="entry name" value="C-type lectin-like"/>
    <property type="match status" value="1"/>
</dbReference>
<dbReference type="AlphaFoldDB" id="A0A517NRP9"/>
<dbReference type="GO" id="GO:0016491">
    <property type="term" value="F:oxidoreductase activity"/>
    <property type="evidence" value="ECO:0007669"/>
    <property type="project" value="UniProtKB-KW"/>
</dbReference>
<dbReference type="NCBIfam" id="TIGR03440">
    <property type="entry name" value="egtB_TIGR03440"/>
    <property type="match status" value="1"/>
</dbReference>
<dbReference type="PANTHER" id="PTHR23150:SF36">
    <property type="entry name" value="HERCYNINE OXYGENASE"/>
    <property type="match status" value="1"/>
</dbReference>
<keyword evidence="7" id="KW-1185">Reference proteome</keyword>
<name>A0A517NRP9_9BACT</name>
<feature type="domain" description="DinB-like" evidence="5">
    <location>
        <begin position="10"/>
        <end position="142"/>
    </location>
</feature>
<evidence type="ECO:0000313" key="6">
    <source>
        <dbReference type="EMBL" id="QDT09769.1"/>
    </source>
</evidence>
<gene>
    <name evidence="6" type="primary">egtB</name>
    <name evidence="6" type="ORF">K239x_17200</name>
</gene>
<organism evidence="6 7">
    <name type="scientific">Stieleria marina</name>
    <dbReference type="NCBI Taxonomy" id="1930275"/>
    <lineage>
        <taxon>Bacteria</taxon>
        <taxon>Pseudomonadati</taxon>
        <taxon>Planctomycetota</taxon>
        <taxon>Planctomycetia</taxon>
        <taxon>Pirellulales</taxon>
        <taxon>Pirellulaceae</taxon>
        <taxon>Stieleria</taxon>
    </lineage>
</organism>
<evidence type="ECO:0000256" key="1">
    <source>
        <dbReference type="ARBA" id="ARBA00023002"/>
    </source>
</evidence>
<dbReference type="EC" id="1.8.-.-" evidence="6"/>
<dbReference type="GO" id="GO:0052699">
    <property type="term" value="P:ergothioneine biosynthetic process"/>
    <property type="evidence" value="ECO:0007669"/>
    <property type="project" value="InterPro"/>
</dbReference>
<dbReference type="PANTHER" id="PTHR23150">
    <property type="entry name" value="SULFATASE MODIFYING FACTOR 1, 2"/>
    <property type="match status" value="1"/>
</dbReference>
<dbReference type="InterPro" id="IPR051043">
    <property type="entry name" value="Sulfatase_Mod_Factor_Kinase"/>
</dbReference>
<keyword evidence="2" id="KW-0408">Iron</keyword>
<accession>A0A517NRP9</accession>
<proteinExistence type="predicted"/>
<dbReference type="EMBL" id="CP036526">
    <property type="protein sequence ID" value="QDT09769.1"/>
    <property type="molecule type" value="Genomic_DNA"/>
</dbReference>
<evidence type="ECO:0000259" key="5">
    <source>
        <dbReference type="Pfam" id="PF12867"/>
    </source>
</evidence>
<dbReference type="InterPro" id="IPR005532">
    <property type="entry name" value="SUMF_dom"/>
</dbReference>
<reference evidence="6 7" key="1">
    <citation type="submission" date="2019-02" db="EMBL/GenBank/DDBJ databases">
        <title>Deep-cultivation of Planctomycetes and their phenomic and genomic characterization uncovers novel biology.</title>
        <authorList>
            <person name="Wiegand S."/>
            <person name="Jogler M."/>
            <person name="Boedeker C."/>
            <person name="Pinto D."/>
            <person name="Vollmers J."/>
            <person name="Rivas-Marin E."/>
            <person name="Kohn T."/>
            <person name="Peeters S.H."/>
            <person name="Heuer A."/>
            <person name="Rast P."/>
            <person name="Oberbeckmann S."/>
            <person name="Bunk B."/>
            <person name="Jeske O."/>
            <person name="Meyerdierks A."/>
            <person name="Storesund J.E."/>
            <person name="Kallscheuer N."/>
            <person name="Luecker S."/>
            <person name="Lage O.M."/>
            <person name="Pohl T."/>
            <person name="Merkel B.J."/>
            <person name="Hornburger P."/>
            <person name="Mueller R.-W."/>
            <person name="Bruemmer F."/>
            <person name="Labrenz M."/>
            <person name="Spormann A.M."/>
            <person name="Op den Camp H."/>
            <person name="Overmann J."/>
            <person name="Amann R."/>
            <person name="Jetten M.S.M."/>
            <person name="Mascher T."/>
            <person name="Medema M.H."/>
            <person name="Devos D.P."/>
            <person name="Kaster A.-K."/>
            <person name="Ovreas L."/>
            <person name="Rohde M."/>
            <person name="Galperin M.Y."/>
            <person name="Jogler C."/>
        </authorList>
    </citation>
    <scope>NUCLEOTIDE SEQUENCE [LARGE SCALE GENOMIC DNA]</scope>
    <source>
        <strain evidence="6 7">K23_9</strain>
    </source>
</reference>
<evidence type="ECO:0000256" key="2">
    <source>
        <dbReference type="ARBA" id="ARBA00023004"/>
    </source>
</evidence>
<dbReference type="InterPro" id="IPR017806">
    <property type="entry name" value="EgtB"/>
</dbReference>
<sequence>MTLDSITDDFRSARSFTERLVAPLSAEDCLVQSMDDVSPTRWHLAHTTWFFETFVLCEQPGYEAFDPQFNFLFNSYYNTIGAQYPRGQRGLISRPGREQILAYRKHVDQQLLQRLECSQFAAKYRPLIEVGIQHEQQHQELILTDIKHVLSCNPTWPKYQDLPVDTAKQTARDAPITIDEGLYEIGHTGSGFSFDNESPCHRVFLPASSLESRLVTCGEYREFIDAGGYERPEYWLSMGWSAVNQNQWQGPMYWMSVDDQTMQFTLAGLCPLDLDAPVTHVSFFEADAYARWRGKRLPTEFEWEVAASRAPLGNEEPFVDWFVDRDLAIHPTRSPSGFCGSVWQWTASNYLGYPGYQPARGAVGEYSGKFMCDQHVLRGGSVATHSSHIRPTYRNFFPAATRWQFSGIRLAE</sequence>
<evidence type="ECO:0000259" key="4">
    <source>
        <dbReference type="Pfam" id="PF03781"/>
    </source>
</evidence>
<dbReference type="OrthoDB" id="9812426at2"/>
<evidence type="ECO:0000256" key="3">
    <source>
        <dbReference type="ARBA" id="ARBA00037882"/>
    </source>
</evidence>
<feature type="domain" description="Sulfatase-modifying factor enzyme-like" evidence="4">
    <location>
        <begin position="176"/>
        <end position="325"/>
    </location>
</feature>
<dbReference type="Pfam" id="PF12867">
    <property type="entry name" value="DinB_2"/>
    <property type="match status" value="1"/>
</dbReference>
<dbReference type="InterPro" id="IPR034660">
    <property type="entry name" value="DinB/YfiT-like"/>
</dbReference>
<comment type="pathway">
    <text evidence="3">Amino-acid biosynthesis; ergothioneine biosynthesis.</text>
</comment>
<dbReference type="Pfam" id="PF03781">
    <property type="entry name" value="FGE-sulfatase"/>
    <property type="match status" value="2"/>
</dbReference>
<evidence type="ECO:0000313" key="7">
    <source>
        <dbReference type="Proteomes" id="UP000319817"/>
    </source>
</evidence>
<dbReference type="InterPro" id="IPR024775">
    <property type="entry name" value="DinB-like"/>
</dbReference>
<dbReference type="SUPFAM" id="SSF109854">
    <property type="entry name" value="DinB/YfiT-like putative metalloenzymes"/>
    <property type="match status" value="1"/>
</dbReference>